<gene>
    <name evidence="1" type="ORF">M9H77_16783</name>
</gene>
<dbReference type="EMBL" id="CM044704">
    <property type="protein sequence ID" value="KAI5666930.1"/>
    <property type="molecule type" value="Genomic_DNA"/>
</dbReference>
<proteinExistence type="predicted"/>
<reference evidence="2" key="1">
    <citation type="journal article" date="2023" name="Nat. Plants">
        <title>Single-cell RNA sequencing provides a high-resolution roadmap for understanding the multicellular compartmentation of specialized metabolism.</title>
        <authorList>
            <person name="Sun S."/>
            <person name="Shen X."/>
            <person name="Li Y."/>
            <person name="Li Y."/>
            <person name="Wang S."/>
            <person name="Li R."/>
            <person name="Zhang H."/>
            <person name="Shen G."/>
            <person name="Guo B."/>
            <person name="Wei J."/>
            <person name="Xu J."/>
            <person name="St-Pierre B."/>
            <person name="Chen S."/>
            <person name="Sun C."/>
        </authorList>
    </citation>
    <scope>NUCLEOTIDE SEQUENCE [LARGE SCALE GENOMIC DNA]</scope>
</reference>
<dbReference type="Proteomes" id="UP001060085">
    <property type="component" value="Linkage Group LG04"/>
</dbReference>
<evidence type="ECO:0000313" key="1">
    <source>
        <dbReference type="EMBL" id="KAI5666930.1"/>
    </source>
</evidence>
<sequence>MRLRFTYIGKEMKPTTNSNIAIPPPVPRGSTPQQHSHQAALSQNQTNVVQQNQSKSSEEPNSSTRAFISPLHIDRDFEDGFDKVISEHQEEDGEVHQEELWIEYFGREKGRVYGLRNLALNCTSLCLRLEMLVLINMIYLRLSLSCFVLDKLFLDFCPAELTCLYMDLLLLLLLFLVI</sequence>
<comment type="caution">
    <text evidence="1">The sequence shown here is derived from an EMBL/GenBank/DDBJ whole genome shotgun (WGS) entry which is preliminary data.</text>
</comment>
<organism evidence="1 2">
    <name type="scientific">Catharanthus roseus</name>
    <name type="common">Madagascar periwinkle</name>
    <name type="synonym">Vinca rosea</name>
    <dbReference type="NCBI Taxonomy" id="4058"/>
    <lineage>
        <taxon>Eukaryota</taxon>
        <taxon>Viridiplantae</taxon>
        <taxon>Streptophyta</taxon>
        <taxon>Embryophyta</taxon>
        <taxon>Tracheophyta</taxon>
        <taxon>Spermatophyta</taxon>
        <taxon>Magnoliopsida</taxon>
        <taxon>eudicotyledons</taxon>
        <taxon>Gunneridae</taxon>
        <taxon>Pentapetalae</taxon>
        <taxon>asterids</taxon>
        <taxon>lamiids</taxon>
        <taxon>Gentianales</taxon>
        <taxon>Apocynaceae</taxon>
        <taxon>Rauvolfioideae</taxon>
        <taxon>Vinceae</taxon>
        <taxon>Catharanthinae</taxon>
        <taxon>Catharanthus</taxon>
    </lineage>
</organism>
<protein>
    <submittedName>
        <fullName evidence="1">Uncharacterized protein</fullName>
    </submittedName>
</protein>
<keyword evidence="2" id="KW-1185">Reference proteome</keyword>
<evidence type="ECO:0000313" key="2">
    <source>
        <dbReference type="Proteomes" id="UP001060085"/>
    </source>
</evidence>
<accession>A0ACC0B2R7</accession>
<name>A0ACC0B2R7_CATRO</name>